<evidence type="ECO:0000313" key="1">
    <source>
        <dbReference type="EMBL" id="WVY91300.1"/>
    </source>
</evidence>
<sequence>MESKELFGSNYLLLKPEEASVFDLGSLLFSSKLSNRRFIECREEIQATDFRQRWLIFVSVVTQILLLASRNSLKKVGDILEFSVKKPEKSSASYLSLAGLVDTRVDLDKNIKQNDVKYKGFLSMMASKISYENDNFLCNAVQNHWNVSSYSFLIN</sequence>
<reference evidence="1 2" key="1">
    <citation type="journal article" date="2023" name="Life. Sci Alliance">
        <title>Evolutionary insights into 3D genome organization and epigenetic landscape of Vigna mungo.</title>
        <authorList>
            <person name="Junaid A."/>
            <person name="Singh B."/>
            <person name="Bhatia S."/>
        </authorList>
    </citation>
    <scope>NUCLEOTIDE SEQUENCE [LARGE SCALE GENOMIC DNA]</scope>
    <source>
        <strain evidence="1">Urdbean</strain>
    </source>
</reference>
<dbReference type="Proteomes" id="UP001374535">
    <property type="component" value="Chromosome 11"/>
</dbReference>
<dbReference type="GO" id="GO:0004806">
    <property type="term" value="F:triacylglycerol lipase activity"/>
    <property type="evidence" value="ECO:0007669"/>
    <property type="project" value="InterPro"/>
</dbReference>
<dbReference type="AlphaFoldDB" id="A0AAQ3RGY5"/>
<gene>
    <name evidence="1" type="ORF">V8G54_036814</name>
</gene>
<dbReference type="InterPro" id="IPR044819">
    <property type="entry name" value="OBL-like"/>
</dbReference>
<accession>A0AAQ3RGY5</accession>
<evidence type="ECO:0000313" key="2">
    <source>
        <dbReference type="Proteomes" id="UP001374535"/>
    </source>
</evidence>
<dbReference type="EMBL" id="CP144690">
    <property type="protein sequence ID" value="WVY91300.1"/>
    <property type="molecule type" value="Genomic_DNA"/>
</dbReference>
<dbReference type="GO" id="GO:0006629">
    <property type="term" value="P:lipid metabolic process"/>
    <property type="evidence" value="ECO:0007669"/>
    <property type="project" value="InterPro"/>
</dbReference>
<dbReference type="PANTHER" id="PTHR46086">
    <property type="entry name" value="ALPHA/BETA-HYDROLASES SUPERFAMILY PROTEIN"/>
    <property type="match status" value="1"/>
</dbReference>
<protein>
    <submittedName>
        <fullName evidence="1">Uncharacterized protein</fullName>
    </submittedName>
</protein>
<keyword evidence="2" id="KW-1185">Reference proteome</keyword>
<organism evidence="1 2">
    <name type="scientific">Vigna mungo</name>
    <name type="common">Black gram</name>
    <name type="synonym">Phaseolus mungo</name>
    <dbReference type="NCBI Taxonomy" id="3915"/>
    <lineage>
        <taxon>Eukaryota</taxon>
        <taxon>Viridiplantae</taxon>
        <taxon>Streptophyta</taxon>
        <taxon>Embryophyta</taxon>
        <taxon>Tracheophyta</taxon>
        <taxon>Spermatophyta</taxon>
        <taxon>Magnoliopsida</taxon>
        <taxon>eudicotyledons</taxon>
        <taxon>Gunneridae</taxon>
        <taxon>Pentapetalae</taxon>
        <taxon>rosids</taxon>
        <taxon>fabids</taxon>
        <taxon>Fabales</taxon>
        <taxon>Fabaceae</taxon>
        <taxon>Papilionoideae</taxon>
        <taxon>50 kb inversion clade</taxon>
        <taxon>NPAAA clade</taxon>
        <taxon>indigoferoid/millettioid clade</taxon>
        <taxon>Phaseoleae</taxon>
        <taxon>Vigna</taxon>
    </lineage>
</organism>
<dbReference type="PANTHER" id="PTHR46086:SF4">
    <property type="entry name" value="ALPHA_BETA-HYDROLASES SUPERFAMILY PROTEIN"/>
    <property type="match status" value="1"/>
</dbReference>
<proteinExistence type="predicted"/>
<name>A0AAQ3RGY5_VIGMU</name>